<name>A0AAI9EE53_9PEZI</name>
<sequence length="77" mass="8720">MTYNQQRNEALQRLGIEQLPTLYAPPEHIDTCPLFEQSLPVRQMPVPGRRCPSCLAQGKTQWVIPGKRCPKCGTEVN</sequence>
<evidence type="ECO:0000313" key="2">
    <source>
        <dbReference type="Proteomes" id="UP001296104"/>
    </source>
</evidence>
<dbReference type="AlphaFoldDB" id="A0AAI9EE53"/>
<keyword evidence="2" id="KW-1185">Reference proteome</keyword>
<reference evidence="1" key="1">
    <citation type="submission" date="2023-11" db="EMBL/GenBank/DDBJ databases">
        <authorList>
            <person name="Alioto T."/>
            <person name="Alioto T."/>
            <person name="Gomez Garrido J."/>
        </authorList>
    </citation>
    <scope>NUCLEOTIDE SEQUENCE</scope>
</reference>
<organism evidence="1 2">
    <name type="scientific">Lecanosticta acicola</name>
    <dbReference type="NCBI Taxonomy" id="111012"/>
    <lineage>
        <taxon>Eukaryota</taxon>
        <taxon>Fungi</taxon>
        <taxon>Dikarya</taxon>
        <taxon>Ascomycota</taxon>
        <taxon>Pezizomycotina</taxon>
        <taxon>Dothideomycetes</taxon>
        <taxon>Dothideomycetidae</taxon>
        <taxon>Mycosphaerellales</taxon>
        <taxon>Mycosphaerellaceae</taxon>
        <taxon>Lecanosticta</taxon>
    </lineage>
</organism>
<protein>
    <submittedName>
        <fullName evidence="1">Uncharacterized protein</fullName>
    </submittedName>
</protein>
<gene>
    <name evidence="1" type="ORF">LECACI_7A007987</name>
</gene>
<accession>A0AAI9EE53</accession>
<proteinExistence type="predicted"/>
<dbReference type="EMBL" id="CAVMBE010000071">
    <property type="protein sequence ID" value="CAK4032829.1"/>
    <property type="molecule type" value="Genomic_DNA"/>
</dbReference>
<comment type="caution">
    <text evidence="1">The sequence shown here is derived from an EMBL/GenBank/DDBJ whole genome shotgun (WGS) entry which is preliminary data.</text>
</comment>
<dbReference type="Proteomes" id="UP001296104">
    <property type="component" value="Unassembled WGS sequence"/>
</dbReference>
<evidence type="ECO:0000313" key="1">
    <source>
        <dbReference type="EMBL" id="CAK4032829.1"/>
    </source>
</evidence>